<keyword evidence="1 4" id="KW-1015">Disulfide bond</keyword>
<comment type="caution">
    <text evidence="6">The sequence shown here is derived from an EMBL/GenBank/DDBJ whole genome shotgun (WGS) entry which is preliminary data.</text>
</comment>
<dbReference type="PANTHER" id="PTHR46115">
    <property type="entry name" value="THIOREDOXIN-LIKE PROTEIN 1"/>
    <property type="match status" value="1"/>
</dbReference>
<organism evidence="6 7">
    <name type="scientific">Desmophyllum pertusum</name>
    <dbReference type="NCBI Taxonomy" id="174260"/>
    <lineage>
        <taxon>Eukaryota</taxon>
        <taxon>Metazoa</taxon>
        <taxon>Cnidaria</taxon>
        <taxon>Anthozoa</taxon>
        <taxon>Hexacorallia</taxon>
        <taxon>Scleractinia</taxon>
        <taxon>Caryophylliina</taxon>
        <taxon>Caryophylliidae</taxon>
        <taxon>Desmophyllum</taxon>
    </lineage>
</organism>
<feature type="site" description="Contributes to redox potential value" evidence="3">
    <location>
        <position position="33"/>
    </location>
</feature>
<gene>
    <name evidence="6" type="primary">TXNDC8</name>
    <name evidence="6" type="ORF">OS493_008644</name>
</gene>
<dbReference type="AlphaFoldDB" id="A0A9W9ZSU4"/>
<evidence type="ECO:0000256" key="3">
    <source>
        <dbReference type="PIRSR" id="PIRSR000077-1"/>
    </source>
</evidence>
<dbReference type="SUPFAM" id="SSF52833">
    <property type="entry name" value="Thioredoxin-like"/>
    <property type="match status" value="1"/>
</dbReference>
<dbReference type="EMBL" id="MU825876">
    <property type="protein sequence ID" value="KAJ7386509.1"/>
    <property type="molecule type" value="Genomic_DNA"/>
</dbReference>
<dbReference type="Pfam" id="PF00085">
    <property type="entry name" value="Thioredoxin"/>
    <property type="match status" value="1"/>
</dbReference>
<feature type="domain" description="Thioredoxin" evidence="5">
    <location>
        <begin position="1"/>
        <end position="104"/>
    </location>
</feature>
<accession>A0A9W9ZSU4</accession>
<dbReference type="NCBIfam" id="TIGR01068">
    <property type="entry name" value="thioredoxin"/>
    <property type="match status" value="1"/>
</dbReference>
<feature type="site" description="Deprotonates C-terminal active site Cys" evidence="3">
    <location>
        <position position="25"/>
    </location>
</feature>
<protein>
    <recommendedName>
        <fullName evidence="2">Thioredoxin</fullName>
    </recommendedName>
</protein>
<keyword evidence="7" id="KW-1185">Reference proteome</keyword>
<dbReference type="InterPro" id="IPR013766">
    <property type="entry name" value="Thioredoxin_domain"/>
</dbReference>
<dbReference type="CDD" id="cd02947">
    <property type="entry name" value="TRX_family"/>
    <property type="match status" value="1"/>
</dbReference>
<dbReference type="InterPro" id="IPR036249">
    <property type="entry name" value="Thioredoxin-like_sf"/>
</dbReference>
<proteinExistence type="inferred from homology"/>
<feature type="active site" description="Nucleophile" evidence="3">
    <location>
        <position position="31"/>
    </location>
</feature>
<keyword evidence="4" id="KW-0676">Redox-active center</keyword>
<feature type="site" description="Contributes to redox potential value" evidence="3">
    <location>
        <position position="32"/>
    </location>
</feature>
<dbReference type="Gene3D" id="3.40.30.10">
    <property type="entry name" value="Glutaredoxin"/>
    <property type="match status" value="1"/>
</dbReference>
<dbReference type="InterPro" id="IPR017937">
    <property type="entry name" value="Thioredoxin_CS"/>
</dbReference>
<dbReference type="InterPro" id="IPR005746">
    <property type="entry name" value="Thioredoxin"/>
</dbReference>
<dbReference type="GO" id="GO:0015035">
    <property type="term" value="F:protein-disulfide reductase activity"/>
    <property type="evidence" value="ECO:0007669"/>
    <property type="project" value="InterPro"/>
</dbReference>
<feature type="active site" description="Nucleophile" evidence="3">
    <location>
        <position position="34"/>
    </location>
</feature>
<sequence length="104" mass="11668">MKVLETKEEFDKFLKDAGSKLVVIDFYAEWCGPCKAISPKVEKFSEEFSDVCFAKVNVDDNGDTAESEGVTAMPTFKLYKNGKKVDELVGANEQKLKALIEKHK</sequence>
<feature type="disulfide bond" description="Redox-active" evidence="4">
    <location>
        <begin position="31"/>
        <end position="34"/>
    </location>
</feature>
<reference evidence="6" key="1">
    <citation type="submission" date="2023-01" db="EMBL/GenBank/DDBJ databases">
        <title>Genome assembly of the deep-sea coral Lophelia pertusa.</title>
        <authorList>
            <person name="Herrera S."/>
            <person name="Cordes E."/>
        </authorList>
    </citation>
    <scope>NUCLEOTIDE SEQUENCE</scope>
    <source>
        <strain evidence="6">USNM1676648</strain>
        <tissue evidence="6">Polyp</tissue>
    </source>
</reference>
<name>A0A9W9ZSU4_9CNID</name>
<dbReference type="PROSITE" id="PS51352">
    <property type="entry name" value="THIOREDOXIN_2"/>
    <property type="match status" value="1"/>
</dbReference>
<dbReference type="PROSITE" id="PS00194">
    <property type="entry name" value="THIOREDOXIN_1"/>
    <property type="match status" value="1"/>
</dbReference>
<evidence type="ECO:0000313" key="6">
    <source>
        <dbReference type="EMBL" id="KAJ7386509.1"/>
    </source>
</evidence>
<evidence type="ECO:0000256" key="1">
    <source>
        <dbReference type="ARBA" id="ARBA00023157"/>
    </source>
</evidence>
<evidence type="ECO:0000259" key="5">
    <source>
        <dbReference type="PROSITE" id="PS51352"/>
    </source>
</evidence>
<comment type="similarity">
    <text evidence="2">Belongs to the thioredoxin family.</text>
</comment>
<dbReference type="PIRSF" id="PIRSF000077">
    <property type="entry name" value="Thioredoxin"/>
    <property type="match status" value="1"/>
</dbReference>
<dbReference type="OrthoDB" id="2121326at2759"/>
<evidence type="ECO:0000313" key="7">
    <source>
        <dbReference type="Proteomes" id="UP001163046"/>
    </source>
</evidence>
<dbReference type="PRINTS" id="PR00421">
    <property type="entry name" value="THIOREDOXIN"/>
</dbReference>
<dbReference type="Proteomes" id="UP001163046">
    <property type="component" value="Unassembled WGS sequence"/>
</dbReference>
<dbReference type="FunFam" id="3.40.30.10:FF:000245">
    <property type="entry name" value="Thioredoxin"/>
    <property type="match status" value="1"/>
</dbReference>
<evidence type="ECO:0000256" key="4">
    <source>
        <dbReference type="PIRSR" id="PIRSR000077-4"/>
    </source>
</evidence>
<evidence type="ECO:0000256" key="2">
    <source>
        <dbReference type="PIRNR" id="PIRNR000077"/>
    </source>
</evidence>